<dbReference type="HOGENOM" id="CLU_934499_0_0_1"/>
<dbReference type="AlphaFoldDB" id="F9XPW1"/>
<dbReference type="EMBL" id="CM001208">
    <property type="protein sequence ID" value="EGP82536.1"/>
    <property type="molecule type" value="Genomic_DNA"/>
</dbReference>
<dbReference type="InterPro" id="IPR007612">
    <property type="entry name" value="LOR"/>
</dbReference>
<dbReference type="InParanoid" id="F9XPW1"/>
<dbReference type="Gene3D" id="2.40.160.200">
    <property type="entry name" value="LURP1-related"/>
    <property type="match status" value="1"/>
</dbReference>
<dbReference type="OrthoDB" id="97518at2759"/>
<proteinExistence type="inferred from homology"/>
<protein>
    <submittedName>
        <fullName evidence="2">Uncharacterized protein</fullName>
    </submittedName>
</protein>
<evidence type="ECO:0000313" key="3">
    <source>
        <dbReference type="Proteomes" id="UP000008062"/>
    </source>
</evidence>
<dbReference type="RefSeq" id="XP_003847560.1">
    <property type="nucleotide sequence ID" value="XM_003847512.1"/>
</dbReference>
<accession>F9XPW1</accession>
<evidence type="ECO:0000313" key="2">
    <source>
        <dbReference type="EMBL" id="EGP82536.1"/>
    </source>
</evidence>
<dbReference type="GeneID" id="13401204"/>
<reference evidence="2 3" key="1">
    <citation type="journal article" date="2011" name="PLoS Genet.">
        <title>Finished genome of the fungal wheat pathogen Mycosphaerella graminicola reveals dispensome structure, chromosome plasticity, and stealth pathogenesis.</title>
        <authorList>
            <person name="Goodwin S.B."/>
            <person name="Ben M'barek S."/>
            <person name="Dhillon B."/>
            <person name="Wittenberg A.H.J."/>
            <person name="Crane C.F."/>
            <person name="Hane J.K."/>
            <person name="Foster A.J."/>
            <person name="Van der Lee T.A.J."/>
            <person name="Grimwood J."/>
            <person name="Aerts A."/>
            <person name="Antoniw J."/>
            <person name="Bailey A."/>
            <person name="Bluhm B."/>
            <person name="Bowler J."/>
            <person name="Bristow J."/>
            <person name="van der Burgt A."/>
            <person name="Canto-Canche B."/>
            <person name="Churchill A.C.L."/>
            <person name="Conde-Ferraez L."/>
            <person name="Cools H.J."/>
            <person name="Coutinho P.M."/>
            <person name="Csukai M."/>
            <person name="Dehal P."/>
            <person name="De Wit P."/>
            <person name="Donzelli B."/>
            <person name="van de Geest H.C."/>
            <person name="van Ham R.C.H.J."/>
            <person name="Hammond-Kosack K.E."/>
            <person name="Henrissat B."/>
            <person name="Kilian A."/>
            <person name="Kobayashi A.K."/>
            <person name="Koopmann E."/>
            <person name="Kourmpetis Y."/>
            <person name="Kuzniar A."/>
            <person name="Lindquist E."/>
            <person name="Lombard V."/>
            <person name="Maliepaard C."/>
            <person name="Martins N."/>
            <person name="Mehrabi R."/>
            <person name="Nap J.P.H."/>
            <person name="Ponomarenko A."/>
            <person name="Rudd J.J."/>
            <person name="Salamov A."/>
            <person name="Schmutz J."/>
            <person name="Schouten H.J."/>
            <person name="Shapiro H."/>
            <person name="Stergiopoulos I."/>
            <person name="Torriani S.F.F."/>
            <person name="Tu H."/>
            <person name="de Vries R.P."/>
            <person name="Waalwijk C."/>
            <person name="Ware S.B."/>
            <person name="Wiebenga A."/>
            <person name="Zwiers L.-H."/>
            <person name="Oliver R.P."/>
            <person name="Grigoriev I.V."/>
            <person name="Kema G.H.J."/>
        </authorList>
    </citation>
    <scope>NUCLEOTIDE SEQUENCE [LARGE SCALE GENOMIC DNA]</scope>
    <source>
        <strain evidence="3">CBS 115943 / IPO323</strain>
    </source>
</reference>
<evidence type="ECO:0000256" key="1">
    <source>
        <dbReference type="ARBA" id="ARBA00005437"/>
    </source>
</evidence>
<dbReference type="Pfam" id="PF04525">
    <property type="entry name" value="LOR"/>
    <property type="match status" value="1"/>
</dbReference>
<organism evidence="2 3">
    <name type="scientific">Zymoseptoria tritici (strain CBS 115943 / IPO323)</name>
    <name type="common">Speckled leaf blotch fungus</name>
    <name type="synonym">Septoria tritici</name>
    <dbReference type="NCBI Taxonomy" id="336722"/>
    <lineage>
        <taxon>Eukaryota</taxon>
        <taxon>Fungi</taxon>
        <taxon>Dikarya</taxon>
        <taxon>Ascomycota</taxon>
        <taxon>Pezizomycotina</taxon>
        <taxon>Dothideomycetes</taxon>
        <taxon>Dothideomycetidae</taxon>
        <taxon>Mycosphaerellales</taxon>
        <taxon>Mycosphaerellaceae</taxon>
        <taxon>Zymoseptoria</taxon>
    </lineage>
</organism>
<dbReference type="Proteomes" id="UP000008062">
    <property type="component" value="Chromosome 13"/>
</dbReference>
<comment type="similarity">
    <text evidence="1">Belongs to the LOR family.</text>
</comment>
<dbReference type="InterPro" id="IPR025659">
    <property type="entry name" value="Tubby-like_C"/>
</dbReference>
<keyword evidence="3" id="KW-1185">Reference proteome</keyword>
<sequence>MTTPFLLQEHVTTTATTLIVEQKYWSWFKNTGRGFTISKQQEEGAEQTSTLLFTAETRIAGKYRTISDYNGTLLFHLQRNKLRKSEGWVLTDPAEKVLLKLRYSWARPHISDVTFGPDKAEPELTIVAKDFWWANLDIVRVTDKVVVGTVRCTNMSAGFLSQFKVTPPIWEVKVTEGTDLALLLTNIVPLALPRSRPPEQRRITSFQPVLRERLRALKVHDNLPLLTPHIYEACFLQALLQVLAASPRDSKSDIVGFERRVEVGAHFVPGFGDLALDQIVEPNTPSKARRRCISLTVC</sequence>
<name>F9XPW1_ZYMTI</name>
<dbReference type="InterPro" id="IPR038595">
    <property type="entry name" value="LOR_sf"/>
</dbReference>
<gene>
    <name evidence="2" type="ORF">MYCGRDRAFT_97333</name>
</gene>
<dbReference type="SUPFAM" id="SSF54518">
    <property type="entry name" value="Tubby C-terminal domain-like"/>
    <property type="match status" value="1"/>
</dbReference>
<dbReference type="KEGG" id="ztr:MYCGRDRAFT_97333"/>